<feature type="chain" id="PRO_5006407657" description="DUF2334 domain-containing protein" evidence="2">
    <location>
        <begin position="29"/>
        <end position="533"/>
    </location>
</feature>
<name>A0A0R1LX06_9LACO</name>
<dbReference type="OrthoDB" id="2173243at2"/>
<evidence type="ECO:0000256" key="2">
    <source>
        <dbReference type="SAM" id="SignalP"/>
    </source>
</evidence>
<gene>
    <name evidence="3" type="ORF">FD04_GL001441</name>
</gene>
<evidence type="ECO:0008006" key="5">
    <source>
        <dbReference type="Google" id="ProtNLM"/>
    </source>
</evidence>
<dbReference type="Proteomes" id="UP000051160">
    <property type="component" value="Unassembled WGS sequence"/>
</dbReference>
<keyword evidence="1" id="KW-0472">Membrane</keyword>
<evidence type="ECO:0000313" key="3">
    <source>
        <dbReference type="EMBL" id="KRK97417.1"/>
    </source>
</evidence>
<dbReference type="STRING" id="1423776.FD04_GL001441"/>
<feature type="transmembrane region" description="Helical" evidence="1">
    <location>
        <begin position="499"/>
        <end position="519"/>
    </location>
</feature>
<evidence type="ECO:0000256" key="1">
    <source>
        <dbReference type="SAM" id="Phobius"/>
    </source>
</evidence>
<accession>A0A0R1LX06</accession>
<feature type="signal peptide" evidence="2">
    <location>
        <begin position="1"/>
        <end position="28"/>
    </location>
</feature>
<proteinExistence type="predicted"/>
<dbReference type="RefSeq" id="WP_056948355.1">
    <property type="nucleotide sequence ID" value="NZ_AZEE01000029.1"/>
</dbReference>
<reference evidence="3 4" key="1">
    <citation type="journal article" date="2015" name="Genome Announc.">
        <title>Expanding the biotechnology potential of lactobacilli through comparative genomics of 213 strains and associated genera.</title>
        <authorList>
            <person name="Sun Z."/>
            <person name="Harris H.M."/>
            <person name="McCann A."/>
            <person name="Guo C."/>
            <person name="Argimon S."/>
            <person name="Zhang W."/>
            <person name="Yang X."/>
            <person name="Jeffery I.B."/>
            <person name="Cooney J.C."/>
            <person name="Kagawa T.F."/>
            <person name="Liu W."/>
            <person name="Song Y."/>
            <person name="Salvetti E."/>
            <person name="Wrobel A."/>
            <person name="Rasinkangas P."/>
            <person name="Parkhill J."/>
            <person name="Rea M.C."/>
            <person name="O'Sullivan O."/>
            <person name="Ritari J."/>
            <person name="Douillard F.P."/>
            <person name="Paul Ross R."/>
            <person name="Yang R."/>
            <person name="Briner A.E."/>
            <person name="Felis G.E."/>
            <person name="de Vos W.M."/>
            <person name="Barrangou R."/>
            <person name="Klaenhammer T.R."/>
            <person name="Caufield P.W."/>
            <person name="Cui Y."/>
            <person name="Zhang H."/>
            <person name="O'Toole P.W."/>
        </authorList>
    </citation>
    <scope>NUCLEOTIDE SEQUENCE [LARGE SCALE GENOMIC DNA]</scope>
    <source>
        <strain evidence="3 4">DSM 19909</strain>
    </source>
</reference>
<keyword evidence="4" id="KW-1185">Reference proteome</keyword>
<protein>
    <recommendedName>
        <fullName evidence="5">DUF2334 domain-containing protein</fullName>
    </recommendedName>
</protein>
<organism evidence="3 4">
    <name type="scientific">Secundilactobacillus odoratitofui DSM 19909 = JCM 15043</name>
    <dbReference type="NCBI Taxonomy" id="1423776"/>
    <lineage>
        <taxon>Bacteria</taxon>
        <taxon>Bacillati</taxon>
        <taxon>Bacillota</taxon>
        <taxon>Bacilli</taxon>
        <taxon>Lactobacillales</taxon>
        <taxon>Lactobacillaceae</taxon>
        <taxon>Secundilactobacillus</taxon>
    </lineage>
</organism>
<comment type="caution">
    <text evidence="3">The sequence shown here is derived from an EMBL/GenBank/DDBJ whole genome shotgun (WGS) entry which is preliminary data.</text>
</comment>
<keyword evidence="1" id="KW-1133">Transmembrane helix</keyword>
<dbReference type="EMBL" id="AZEE01000029">
    <property type="protein sequence ID" value="KRK97417.1"/>
    <property type="molecule type" value="Genomic_DNA"/>
</dbReference>
<sequence>MKLIVLWRVLLGLILSIGVGSMTTVANAQATANHPANILLVYDSQNIAQHGDRTLDLVQRELTGLNLSVTTIRLSDYQSGMINNGHYQGIVTLINWPNARIKQRAFINDRRHFTGPKLHIGALLTQDEERALGKVQSQPHQQFQLQFSQQKQWLTAQKSLPIIEKSPSSGTQFGTLMPQTTRQRNLPFGIIRHNQGFLPIVVPDGVAVMATVGLMAQLFSSDVPSQKPLLAITDITPYTNVAQLHHLIKGLVRTRTPFALSVRSLDHNTELAAFYRFTRELQYAQLHGGVVYFRPPLETGVQRLTQAELTALFRRQLHQLREKHVLPIGVSAAGFWNQSLSRQQAVLSRGNHALLLPNSDIMVNAKAPWQSSKMTHSRVFTSGSVGLPLRTIETVSQPRRLLFREPTVLLLRMPTSEVAVKSALQRLRQLNVSWLDPANSSAAILHVGATHYRYEAGRYWINGVVVHDLGTKPQRHVVASHQKESTVGLNRVIVWQTKALMWLFTIIGLSLTGLLWYGWRIQRRLFRKQKMRD</sequence>
<keyword evidence="2" id="KW-0732">Signal</keyword>
<dbReference type="PATRIC" id="fig|1423776.4.peg.1459"/>
<keyword evidence="1" id="KW-0812">Transmembrane</keyword>
<dbReference type="AlphaFoldDB" id="A0A0R1LX06"/>
<evidence type="ECO:0000313" key="4">
    <source>
        <dbReference type="Proteomes" id="UP000051160"/>
    </source>
</evidence>